<evidence type="ECO:0000256" key="18">
    <source>
        <dbReference type="ARBA" id="ARBA00024827"/>
    </source>
</evidence>
<evidence type="ECO:0000256" key="20">
    <source>
        <dbReference type="SAM" id="Coils"/>
    </source>
</evidence>
<evidence type="ECO:0000256" key="11">
    <source>
        <dbReference type="ARBA" id="ARBA00022723"/>
    </source>
</evidence>
<evidence type="ECO:0000259" key="23">
    <source>
        <dbReference type="PROSITE" id="PS50885"/>
    </source>
</evidence>
<dbReference type="EMBL" id="MCIF01000002">
    <property type="protein sequence ID" value="RAQ95033.1"/>
    <property type="molecule type" value="Genomic_DNA"/>
</dbReference>
<dbReference type="Pfam" id="PF00672">
    <property type="entry name" value="HAMP"/>
    <property type="match status" value="1"/>
</dbReference>
<keyword evidence="14" id="KW-0067">ATP-binding</keyword>
<dbReference type="PRINTS" id="PR00344">
    <property type="entry name" value="BCTRLSENSOR"/>
</dbReference>
<dbReference type="GO" id="GO:0016020">
    <property type="term" value="C:membrane"/>
    <property type="evidence" value="ECO:0007669"/>
    <property type="project" value="UniProtKB-SubCell"/>
</dbReference>
<dbReference type="AlphaFoldDB" id="A0A328VHC0"/>
<comment type="cofactor">
    <cofactor evidence="2">
        <name>[4Fe-4S] cluster</name>
        <dbReference type="ChEBI" id="CHEBI:49883"/>
    </cofactor>
</comment>
<dbReference type="GO" id="GO:0046872">
    <property type="term" value="F:metal ion binding"/>
    <property type="evidence" value="ECO:0007669"/>
    <property type="project" value="UniProtKB-KW"/>
</dbReference>
<evidence type="ECO:0000259" key="22">
    <source>
        <dbReference type="PROSITE" id="PS50109"/>
    </source>
</evidence>
<dbReference type="GO" id="GO:0005737">
    <property type="term" value="C:cytoplasm"/>
    <property type="evidence" value="ECO:0007669"/>
    <property type="project" value="UniProtKB-SubCell"/>
</dbReference>
<evidence type="ECO:0000256" key="21">
    <source>
        <dbReference type="SAM" id="Phobius"/>
    </source>
</evidence>
<keyword evidence="21" id="KW-1133">Transmembrane helix</keyword>
<comment type="caution">
    <text evidence="24">The sequence shown here is derived from an EMBL/GenBank/DDBJ whole genome shotgun (WGS) entry which is preliminary data.</text>
</comment>
<dbReference type="SMART" id="SM00304">
    <property type="entry name" value="HAMP"/>
    <property type="match status" value="1"/>
</dbReference>
<evidence type="ECO:0000256" key="13">
    <source>
        <dbReference type="ARBA" id="ARBA00022777"/>
    </source>
</evidence>
<dbReference type="PANTHER" id="PTHR24421:SF10">
    <property type="entry name" value="NITRATE_NITRITE SENSOR PROTEIN NARQ"/>
    <property type="match status" value="1"/>
</dbReference>
<proteinExistence type="predicted"/>
<dbReference type="InterPro" id="IPR003594">
    <property type="entry name" value="HATPase_dom"/>
</dbReference>
<evidence type="ECO:0000256" key="19">
    <source>
        <dbReference type="ARBA" id="ARBA00030800"/>
    </source>
</evidence>
<dbReference type="Pfam" id="PF07730">
    <property type="entry name" value="HisKA_3"/>
    <property type="match status" value="1"/>
</dbReference>
<keyword evidence="25" id="KW-1185">Reference proteome</keyword>
<dbReference type="InterPro" id="IPR003660">
    <property type="entry name" value="HAMP_dom"/>
</dbReference>
<keyword evidence="11" id="KW-0479">Metal-binding</keyword>
<dbReference type="Gene3D" id="6.10.340.10">
    <property type="match status" value="1"/>
</dbReference>
<keyword evidence="10" id="KW-0808">Transferase</keyword>
<dbReference type="InterPro" id="IPR036890">
    <property type="entry name" value="HATPase_C_sf"/>
</dbReference>
<evidence type="ECO:0000256" key="1">
    <source>
        <dbReference type="ARBA" id="ARBA00000085"/>
    </source>
</evidence>
<evidence type="ECO:0000256" key="2">
    <source>
        <dbReference type="ARBA" id="ARBA00001966"/>
    </source>
</evidence>
<evidence type="ECO:0000256" key="6">
    <source>
        <dbReference type="ARBA" id="ARBA00017322"/>
    </source>
</evidence>
<reference evidence="24 25" key="1">
    <citation type="submission" date="2016-08" db="EMBL/GenBank/DDBJ databases">
        <title>Analysis of Carbohydrate Active Enzymes in Thermogemmatispora T81 Reveals Carbohydrate Degradation Ability.</title>
        <authorList>
            <person name="Tomazini A."/>
            <person name="Lal S."/>
            <person name="Stott M."/>
            <person name="Henrissat B."/>
            <person name="Polikarpov I."/>
            <person name="Sparling R."/>
            <person name="Levin D.B."/>
        </authorList>
    </citation>
    <scope>NUCLEOTIDE SEQUENCE [LARGE SCALE GENOMIC DNA]</scope>
    <source>
        <strain evidence="24 25">T81</strain>
    </source>
</reference>
<dbReference type="InterPro" id="IPR005467">
    <property type="entry name" value="His_kinase_dom"/>
</dbReference>
<dbReference type="Pfam" id="PF02518">
    <property type="entry name" value="HATPase_c"/>
    <property type="match status" value="1"/>
</dbReference>
<keyword evidence="8" id="KW-0963">Cytoplasm</keyword>
<dbReference type="OrthoDB" id="9811717at2"/>
<dbReference type="GO" id="GO:0046983">
    <property type="term" value="F:protein dimerization activity"/>
    <property type="evidence" value="ECO:0007669"/>
    <property type="project" value="InterPro"/>
</dbReference>
<feature type="domain" description="Histidine kinase" evidence="22">
    <location>
        <begin position="259"/>
        <end position="346"/>
    </location>
</feature>
<dbReference type="PANTHER" id="PTHR24421">
    <property type="entry name" value="NITRATE/NITRITE SENSOR PROTEIN NARX-RELATED"/>
    <property type="match status" value="1"/>
</dbReference>
<evidence type="ECO:0000256" key="15">
    <source>
        <dbReference type="ARBA" id="ARBA00023004"/>
    </source>
</evidence>
<comment type="catalytic activity">
    <reaction evidence="1">
        <text>ATP + protein L-histidine = ADP + protein N-phospho-L-histidine.</text>
        <dbReference type="EC" id="2.7.13.3"/>
    </reaction>
</comment>
<keyword evidence="12" id="KW-0547">Nucleotide-binding</keyword>
<dbReference type="CDD" id="cd06225">
    <property type="entry name" value="HAMP"/>
    <property type="match status" value="1"/>
</dbReference>
<evidence type="ECO:0000256" key="16">
    <source>
        <dbReference type="ARBA" id="ARBA00023012"/>
    </source>
</evidence>
<comment type="subcellular location">
    <subcellularLocation>
        <location evidence="4">Cytoplasm</location>
    </subcellularLocation>
    <subcellularLocation>
        <location evidence="3">Membrane</location>
    </subcellularLocation>
</comment>
<sequence>MTMRIIWEWLRRWQLSLFEKVILTNSLLLLAEAIAALWVTSHALEAHHFLIDTAFLVAATLLSIAINAFLLRASFRPLFRLLEVIRRVSAGQTEARAELAATDSEVGQLAAAFNAMLDRLEELRHQQSALILQAREEELRRVSRELHDESSQNLTAVLVYCEILMRTVESLPDRVIAGETRQQLVTSCQQLSELAQRTLDAIRQLSQRLRPPVLDDLGLVAALRWLVEDSRQRFCLPVELTIEEQPLWQCLPPLYETTLFRIAQEALTNVARHARASRAQLSLWLAPAAVHLCIQDDGSGYDPGQRSNGLGLVSMRERAALLGGRLSIDAHPGQGTRVEVILPLPAPAT</sequence>
<dbReference type="GO" id="GO:0051539">
    <property type="term" value="F:4 iron, 4 sulfur cluster binding"/>
    <property type="evidence" value="ECO:0007669"/>
    <property type="project" value="UniProtKB-KW"/>
</dbReference>
<keyword evidence="20" id="KW-0175">Coiled coil</keyword>
<name>A0A328VHC0_9CHLR</name>
<evidence type="ECO:0000256" key="8">
    <source>
        <dbReference type="ARBA" id="ARBA00022490"/>
    </source>
</evidence>
<dbReference type="GO" id="GO:0005524">
    <property type="term" value="F:ATP binding"/>
    <property type="evidence" value="ECO:0007669"/>
    <property type="project" value="UniProtKB-KW"/>
</dbReference>
<feature type="transmembrane region" description="Helical" evidence="21">
    <location>
        <begin position="46"/>
        <end position="71"/>
    </location>
</feature>
<keyword evidence="7" id="KW-0004">4Fe-4S</keyword>
<keyword evidence="21" id="KW-0472">Membrane</keyword>
<evidence type="ECO:0000313" key="25">
    <source>
        <dbReference type="Proteomes" id="UP000248706"/>
    </source>
</evidence>
<dbReference type="SUPFAM" id="SSF158472">
    <property type="entry name" value="HAMP domain-like"/>
    <property type="match status" value="1"/>
</dbReference>
<evidence type="ECO:0000256" key="10">
    <source>
        <dbReference type="ARBA" id="ARBA00022679"/>
    </source>
</evidence>
<dbReference type="EC" id="2.7.13.3" evidence="5"/>
<evidence type="ECO:0000256" key="17">
    <source>
        <dbReference type="ARBA" id="ARBA00023014"/>
    </source>
</evidence>
<keyword evidence="15" id="KW-0408">Iron</keyword>
<dbReference type="InterPro" id="IPR050482">
    <property type="entry name" value="Sensor_HK_TwoCompSys"/>
</dbReference>
<dbReference type="Gene3D" id="1.20.5.1930">
    <property type="match status" value="1"/>
</dbReference>
<keyword evidence="21" id="KW-0812">Transmembrane</keyword>
<dbReference type="InterPro" id="IPR011712">
    <property type="entry name" value="Sig_transdc_His_kin_sub3_dim/P"/>
</dbReference>
<dbReference type="GO" id="GO:0000155">
    <property type="term" value="F:phosphorelay sensor kinase activity"/>
    <property type="evidence" value="ECO:0007669"/>
    <property type="project" value="InterPro"/>
</dbReference>
<dbReference type="PROSITE" id="PS50109">
    <property type="entry name" value="HIS_KIN"/>
    <property type="match status" value="1"/>
</dbReference>
<evidence type="ECO:0000256" key="9">
    <source>
        <dbReference type="ARBA" id="ARBA00022553"/>
    </source>
</evidence>
<evidence type="ECO:0000313" key="24">
    <source>
        <dbReference type="EMBL" id="RAQ95033.1"/>
    </source>
</evidence>
<dbReference type="InterPro" id="IPR004358">
    <property type="entry name" value="Sig_transdc_His_kin-like_C"/>
</dbReference>
<dbReference type="CDD" id="cd16917">
    <property type="entry name" value="HATPase_UhpB-NarQ-NarX-like"/>
    <property type="match status" value="1"/>
</dbReference>
<evidence type="ECO:0000256" key="5">
    <source>
        <dbReference type="ARBA" id="ARBA00012438"/>
    </source>
</evidence>
<comment type="function">
    <text evidence="18">Member of the two-component regulatory system NreB/NreC involved in the control of dissimilatory nitrate/nitrite reduction in response to oxygen. NreB functions as a direct oxygen sensor histidine kinase which is autophosphorylated, in the absence of oxygen, probably at the conserved histidine residue, and transfers its phosphate group probably to a conserved aspartate residue of NreC. NreB/NreC activates the expression of the nitrate (narGHJI) and nitrite (nir) reductase operons, as well as the putative nitrate transporter gene narT.</text>
</comment>
<evidence type="ECO:0000256" key="14">
    <source>
        <dbReference type="ARBA" id="ARBA00022840"/>
    </source>
</evidence>
<dbReference type="SUPFAM" id="SSF55874">
    <property type="entry name" value="ATPase domain of HSP90 chaperone/DNA topoisomerase II/histidine kinase"/>
    <property type="match status" value="1"/>
</dbReference>
<dbReference type="Proteomes" id="UP000248706">
    <property type="component" value="Unassembled WGS sequence"/>
</dbReference>
<accession>A0A328VHC0</accession>
<evidence type="ECO:0000256" key="4">
    <source>
        <dbReference type="ARBA" id="ARBA00004496"/>
    </source>
</evidence>
<feature type="transmembrane region" description="Helical" evidence="21">
    <location>
        <begin position="21"/>
        <end position="40"/>
    </location>
</feature>
<gene>
    <name evidence="24" type="ORF">A4R35_05760</name>
</gene>
<dbReference type="SMART" id="SM00387">
    <property type="entry name" value="HATPase_c"/>
    <property type="match status" value="1"/>
</dbReference>
<evidence type="ECO:0000256" key="12">
    <source>
        <dbReference type="ARBA" id="ARBA00022741"/>
    </source>
</evidence>
<evidence type="ECO:0000256" key="7">
    <source>
        <dbReference type="ARBA" id="ARBA00022485"/>
    </source>
</evidence>
<feature type="domain" description="HAMP" evidence="23">
    <location>
        <begin position="72"/>
        <end position="125"/>
    </location>
</feature>
<organism evidence="24 25">
    <name type="scientific">Thermogemmatispora tikiterensis</name>
    <dbReference type="NCBI Taxonomy" id="1825093"/>
    <lineage>
        <taxon>Bacteria</taxon>
        <taxon>Bacillati</taxon>
        <taxon>Chloroflexota</taxon>
        <taxon>Ktedonobacteria</taxon>
        <taxon>Thermogemmatisporales</taxon>
        <taxon>Thermogemmatisporaceae</taxon>
        <taxon>Thermogemmatispora</taxon>
    </lineage>
</organism>
<keyword evidence="9" id="KW-0597">Phosphoprotein</keyword>
<dbReference type="PROSITE" id="PS50885">
    <property type="entry name" value="HAMP"/>
    <property type="match status" value="1"/>
</dbReference>
<feature type="coiled-coil region" evidence="20">
    <location>
        <begin position="117"/>
        <end position="152"/>
    </location>
</feature>
<keyword evidence="17" id="KW-0411">Iron-sulfur</keyword>
<keyword evidence="13" id="KW-0418">Kinase</keyword>
<protein>
    <recommendedName>
        <fullName evidence="6">Oxygen sensor histidine kinase NreB</fullName>
        <ecNumber evidence="5">2.7.13.3</ecNumber>
    </recommendedName>
    <alternativeName>
        <fullName evidence="19">Nitrogen regulation protein B</fullName>
    </alternativeName>
</protein>
<keyword evidence="16" id="KW-0902">Two-component regulatory system</keyword>
<evidence type="ECO:0000256" key="3">
    <source>
        <dbReference type="ARBA" id="ARBA00004370"/>
    </source>
</evidence>
<dbReference type="Gene3D" id="3.30.565.10">
    <property type="entry name" value="Histidine kinase-like ATPase, C-terminal domain"/>
    <property type="match status" value="1"/>
</dbReference>